<dbReference type="Proteomes" id="UP000219439">
    <property type="component" value="Unassembled WGS sequence"/>
</dbReference>
<reference evidence="1 2" key="1">
    <citation type="submission" date="2017-09" db="EMBL/GenBank/DDBJ databases">
        <authorList>
            <person name="Ehlers B."/>
            <person name="Leendertz F.H."/>
        </authorList>
    </citation>
    <scope>NUCLEOTIDE SEQUENCE [LARGE SCALE GENOMIC DNA]</scope>
    <source>
        <strain evidence="1 2">DSM 18289</strain>
    </source>
</reference>
<accession>A0A285PNL0</accession>
<evidence type="ECO:0008006" key="3">
    <source>
        <dbReference type="Google" id="ProtNLM"/>
    </source>
</evidence>
<proteinExistence type="predicted"/>
<gene>
    <name evidence="1" type="ORF">SAMN06265368_4613</name>
</gene>
<dbReference type="AlphaFoldDB" id="A0A285PNL0"/>
<protein>
    <recommendedName>
        <fullName evidence="3">Histidine kinase</fullName>
    </recommendedName>
</protein>
<name>A0A285PNL0_9HYPH</name>
<evidence type="ECO:0000313" key="2">
    <source>
        <dbReference type="Proteomes" id="UP000219439"/>
    </source>
</evidence>
<dbReference type="RefSeq" id="WP_097155872.1">
    <property type="nucleotide sequence ID" value="NZ_OBEL01000009.1"/>
</dbReference>
<sequence>MPSIVKFLLILLFLAGAGYAGMFALANFVEPQPKEMTIRIPAKDLR</sequence>
<keyword evidence="2" id="KW-1185">Reference proteome</keyword>
<organism evidence="1 2">
    <name type="scientific">Cohaesibacter gelatinilyticus</name>
    <dbReference type="NCBI Taxonomy" id="372072"/>
    <lineage>
        <taxon>Bacteria</taxon>
        <taxon>Pseudomonadati</taxon>
        <taxon>Pseudomonadota</taxon>
        <taxon>Alphaproteobacteria</taxon>
        <taxon>Hyphomicrobiales</taxon>
        <taxon>Cohaesibacteraceae</taxon>
    </lineage>
</organism>
<evidence type="ECO:0000313" key="1">
    <source>
        <dbReference type="EMBL" id="SNZ21491.1"/>
    </source>
</evidence>
<dbReference type="EMBL" id="OBEL01000009">
    <property type="protein sequence ID" value="SNZ21491.1"/>
    <property type="molecule type" value="Genomic_DNA"/>
</dbReference>